<dbReference type="InterPro" id="IPR041698">
    <property type="entry name" value="Methyltransf_25"/>
</dbReference>
<feature type="domain" description="Methyltransferase" evidence="2">
    <location>
        <begin position="1"/>
        <end position="53"/>
    </location>
</feature>
<keyword evidence="4" id="KW-1185">Reference proteome</keyword>
<dbReference type="PANTHER" id="PTHR11006:SF89">
    <property type="entry name" value="PROTEIN ARGININE N-METHYLTRANSFERASE 3-RELATED"/>
    <property type="match status" value="1"/>
</dbReference>
<protein>
    <submittedName>
        <fullName evidence="3">Protein arginine N-methyltransferase 3</fullName>
    </submittedName>
</protein>
<reference evidence="3 4" key="1">
    <citation type="journal article" date="2021" name="BMC Genomics">
        <title>Datura genome reveals duplications of psychoactive alkaloid biosynthetic genes and high mutation rate following tissue culture.</title>
        <authorList>
            <person name="Rajewski A."/>
            <person name="Carter-House D."/>
            <person name="Stajich J."/>
            <person name="Litt A."/>
        </authorList>
    </citation>
    <scope>NUCLEOTIDE SEQUENCE [LARGE SCALE GENOMIC DNA]</scope>
    <source>
        <strain evidence="3">AR-01</strain>
    </source>
</reference>
<evidence type="ECO:0000313" key="3">
    <source>
        <dbReference type="EMBL" id="MCE0481590.1"/>
    </source>
</evidence>
<dbReference type="Pfam" id="PF13649">
    <property type="entry name" value="Methyltransf_25"/>
    <property type="match status" value="1"/>
</dbReference>
<organism evidence="3 4">
    <name type="scientific">Datura stramonium</name>
    <name type="common">Jimsonweed</name>
    <name type="synonym">Common thornapple</name>
    <dbReference type="NCBI Taxonomy" id="4076"/>
    <lineage>
        <taxon>Eukaryota</taxon>
        <taxon>Viridiplantae</taxon>
        <taxon>Streptophyta</taxon>
        <taxon>Embryophyta</taxon>
        <taxon>Tracheophyta</taxon>
        <taxon>Spermatophyta</taxon>
        <taxon>Magnoliopsida</taxon>
        <taxon>eudicotyledons</taxon>
        <taxon>Gunneridae</taxon>
        <taxon>Pentapetalae</taxon>
        <taxon>asterids</taxon>
        <taxon>lamiids</taxon>
        <taxon>Solanales</taxon>
        <taxon>Solanaceae</taxon>
        <taxon>Solanoideae</taxon>
        <taxon>Datureae</taxon>
        <taxon>Datura</taxon>
    </lineage>
</organism>
<dbReference type="SUPFAM" id="SSF53335">
    <property type="entry name" value="S-adenosyl-L-methionine-dependent methyltransferases"/>
    <property type="match status" value="1"/>
</dbReference>
<dbReference type="Gene3D" id="3.40.50.150">
    <property type="entry name" value="Vaccinia Virus protein VP39"/>
    <property type="match status" value="1"/>
</dbReference>
<name>A0ABS8VMN0_DATST</name>
<proteinExistence type="predicted"/>
<dbReference type="InterPro" id="IPR029063">
    <property type="entry name" value="SAM-dependent_MTases_sf"/>
</dbReference>
<evidence type="ECO:0000259" key="2">
    <source>
        <dbReference type="Pfam" id="PF13649"/>
    </source>
</evidence>
<sequence length="136" mass="14605">MDVGCGTGILSLFAAQAGASKVIAVEASEKMAAVATQGNGVMEVVQGMVEELKNTHRVQPHSVDVLPEVPFLPGHGNHVCCWVWKGVVQAFHFGKIYGFNMSCIGEEIFKDASRIPIVDVIDSCDIITNSTVLQNF</sequence>
<comment type="caution">
    <text evidence="3">The sequence shown here is derived from an EMBL/GenBank/DDBJ whole genome shotgun (WGS) entry which is preliminary data.</text>
</comment>
<dbReference type="Gene3D" id="2.70.160.11">
    <property type="entry name" value="Hnrnp arginine n-methyltransferase1"/>
    <property type="match status" value="1"/>
</dbReference>
<dbReference type="InterPro" id="IPR025799">
    <property type="entry name" value="Arg_MeTrfase"/>
</dbReference>
<gene>
    <name evidence="3" type="primary">PRMT3_3</name>
    <name evidence="3" type="ORF">HAX54_039450</name>
</gene>
<dbReference type="Proteomes" id="UP000823775">
    <property type="component" value="Unassembled WGS sequence"/>
</dbReference>
<accession>A0ABS8VMN0</accession>
<dbReference type="CDD" id="cd02440">
    <property type="entry name" value="AdoMet_MTases"/>
    <property type="match status" value="1"/>
</dbReference>
<evidence type="ECO:0000256" key="1">
    <source>
        <dbReference type="ARBA" id="ARBA00022691"/>
    </source>
</evidence>
<keyword evidence="1" id="KW-0949">S-adenosyl-L-methionine</keyword>
<dbReference type="EMBL" id="JACEIK010005476">
    <property type="protein sequence ID" value="MCE0481590.1"/>
    <property type="molecule type" value="Genomic_DNA"/>
</dbReference>
<evidence type="ECO:0000313" key="4">
    <source>
        <dbReference type="Proteomes" id="UP000823775"/>
    </source>
</evidence>
<dbReference type="PANTHER" id="PTHR11006">
    <property type="entry name" value="PROTEIN ARGININE N-METHYLTRANSFERASE"/>
    <property type="match status" value="1"/>
</dbReference>